<accession>X1C680</accession>
<keyword evidence="9 11" id="KW-1133">Transmembrane helix</keyword>
<dbReference type="GO" id="GO:0008233">
    <property type="term" value="F:peptidase activity"/>
    <property type="evidence" value="ECO:0007669"/>
    <property type="project" value="UniProtKB-KW"/>
</dbReference>
<dbReference type="InterPro" id="IPR044838">
    <property type="entry name" value="EGY1-like"/>
</dbReference>
<dbReference type="GO" id="GO:0009507">
    <property type="term" value="C:chloroplast"/>
    <property type="evidence" value="ECO:0007669"/>
    <property type="project" value="UniProtKB-SubCell"/>
</dbReference>
<keyword evidence="5" id="KW-0645">Protease</keyword>
<feature type="transmembrane region" description="Helical" evidence="11">
    <location>
        <begin position="104"/>
        <end position="125"/>
    </location>
</feature>
<evidence type="ECO:0000256" key="9">
    <source>
        <dbReference type="ARBA" id="ARBA00022989"/>
    </source>
</evidence>
<evidence type="ECO:0000256" key="7">
    <source>
        <dbReference type="ARBA" id="ARBA00022801"/>
    </source>
</evidence>
<evidence type="ECO:0000256" key="11">
    <source>
        <dbReference type="SAM" id="Phobius"/>
    </source>
</evidence>
<dbReference type="PANTHER" id="PTHR31412">
    <property type="entry name" value="ZINC METALLOPROTEASE EGY1"/>
    <property type="match status" value="1"/>
</dbReference>
<dbReference type="CDD" id="cd06160">
    <property type="entry name" value="S2P-M50_like_2"/>
    <property type="match status" value="1"/>
</dbReference>
<keyword evidence="10 11" id="KW-0472">Membrane</keyword>
<organism evidence="13">
    <name type="scientific">marine sediment metagenome</name>
    <dbReference type="NCBI Taxonomy" id="412755"/>
    <lineage>
        <taxon>unclassified sequences</taxon>
        <taxon>metagenomes</taxon>
        <taxon>ecological metagenomes</taxon>
    </lineage>
</organism>
<keyword evidence="4" id="KW-0934">Plastid</keyword>
<gene>
    <name evidence="13" type="ORF">S01H4_44512</name>
</gene>
<protein>
    <recommendedName>
        <fullName evidence="12">Peptidase M50 domain-containing protein</fullName>
    </recommendedName>
</protein>
<name>X1C680_9ZZZZ</name>
<feature type="non-terminal residue" evidence="13">
    <location>
        <position position="1"/>
    </location>
</feature>
<evidence type="ECO:0000256" key="10">
    <source>
        <dbReference type="ARBA" id="ARBA00023136"/>
    </source>
</evidence>
<keyword evidence="8" id="KW-0809">Transit peptide</keyword>
<dbReference type="InterPro" id="IPR008915">
    <property type="entry name" value="Peptidase_M50"/>
</dbReference>
<evidence type="ECO:0000256" key="1">
    <source>
        <dbReference type="ARBA" id="ARBA00004141"/>
    </source>
</evidence>
<sequence>HYFASKRLGIDATLPYFIPFPHFIGTFGAVIKVKAPITNKKALLEIGAAGPLVGLIFAIPAVVIGLKLSTVIPVEEGGLGLGSSILFNLISKVVVGDVPPGKDILLHPVAFAGWIGLFVTALNLLPMGQLDGGHIMYGLIGRYQAWIGWVVFSSLFIFGFLWQGWFIWAILIMWFVKVKHPAPLDDISPISLKHKIIGIVAMIFLILTFIPAPFIL</sequence>
<evidence type="ECO:0000256" key="6">
    <source>
        <dbReference type="ARBA" id="ARBA00022692"/>
    </source>
</evidence>
<evidence type="ECO:0000256" key="5">
    <source>
        <dbReference type="ARBA" id="ARBA00022670"/>
    </source>
</evidence>
<evidence type="ECO:0000313" key="13">
    <source>
        <dbReference type="EMBL" id="GAG91908.1"/>
    </source>
</evidence>
<reference evidence="13" key="1">
    <citation type="journal article" date="2014" name="Front. Microbiol.">
        <title>High frequency of phylogenetically diverse reductive dehalogenase-homologous genes in deep subseafloor sedimentary metagenomes.</title>
        <authorList>
            <person name="Kawai M."/>
            <person name="Futagami T."/>
            <person name="Toyoda A."/>
            <person name="Takaki Y."/>
            <person name="Nishi S."/>
            <person name="Hori S."/>
            <person name="Arai W."/>
            <person name="Tsubouchi T."/>
            <person name="Morono Y."/>
            <person name="Uchiyama I."/>
            <person name="Ito T."/>
            <person name="Fujiyama A."/>
            <person name="Inagaki F."/>
            <person name="Takami H."/>
        </authorList>
    </citation>
    <scope>NUCLEOTIDE SEQUENCE</scope>
    <source>
        <strain evidence="13">Expedition CK06-06</strain>
    </source>
</reference>
<dbReference type="Pfam" id="PF02163">
    <property type="entry name" value="Peptidase_M50"/>
    <property type="match status" value="1"/>
</dbReference>
<feature type="transmembrane region" description="Helical" evidence="11">
    <location>
        <begin position="43"/>
        <end position="66"/>
    </location>
</feature>
<comment type="caution">
    <text evidence="13">The sequence shown here is derived from an EMBL/GenBank/DDBJ whole genome shotgun (WGS) entry which is preliminary data.</text>
</comment>
<feature type="transmembrane region" description="Helical" evidence="11">
    <location>
        <begin position="196"/>
        <end position="215"/>
    </location>
</feature>
<evidence type="ECO:0000256" key="3">
    <source>
        <dbReference type="ARBA" id="ARBA00022528"/>
    </source>
</evidence>
<dbReference type="GO" id="GO:0006508">
    <property type="term" value="P:proteolysis"/>
    <property type="evidence" value="ECO:0007669"/>
    <property type="project" value="UniProtKB-KW"/>
</dbReference>
<proteinExistence type="predicted"/>
<comment type="subcellular location">
    <subcellularLocation>
        <location evidence="1">Membrane</location>
        <topology evidence="1">Multi-pass membrane protein</topology>
    </subcellularLocation>
    <subcellularLocation>
        <location evidence="2">Plastid</location>
        <location evidence="2">Chloroplast</location>
    </subcellularLocation>
</comment>
<feature type="domain" description="Peptidase M50" evidence="12">
    <location>
        <begin position="12"/>
        <end position="142"/>
    </location>
</feature>
<evidence type="ECO:0000256" key="4">
    <source>
        <dbReference type="ARBA" id="ARBA00022640"/>
    </source>
</evidence>
<dbReference type="GO" id="GO:0016020">
    <property type="term" value="C:membrane"/>
    <property type="evidence" value="ECO:0007669"/>
    <property type="project" value="UniProtKB-SubCell"/>
</dbReference>
<evidence type="ECO:0000256" key="2">
    <source>
        <dbReference type="ARBA" id="ARBA00004229"/>
    </source>
</evidence>
<evidence type="ECO:0000256" key="8">
    <source>
        <dbReference type="ARBA" id="ARBA00022946"/>
    </source>
</evidence>
<keyword evidence="7" id="KW-0378">Hydrolase</keyword>
<dbReference type="EMBL" id="BART01024690">
    <property type="protein sequence ID" value="GAG91908.1"/>
    <property type="molecule type" value="Genomic_DNA"/>
</dbReference>
<dbReference type="PANTHER" id="PTHR31412:SF0">
    <property type="entry name" value="ZINC METALLOPROTEASE EGY1, CHLOROPLASTIC-RELATED"/>
    <property type="match status" value="1"/>
</dbReference>
<evidence type="ECO:0000259" key="12">
    <source>
        <dbReference type="Pfam" id="PF02163"/>
    </source>
</evidence>
<dbReference type="AlphaFoldDB" id="X1C680"/>
<feature type="transmembrane region" description="Helical" evidence="11">
    <location>
        <begin position="146"/>
        <end position="176"/>
    </location>
</feature>
<keyword evidence="3" id="KW-0150">Chloroplast</keyword>
<keyword evidence="6 11" id="KW-0812">Transmembrane</keyword>